<keyword evidence="3 4" id="KW-0949">S-adenosyl-L-methionine</keyword>
<evidence type="ECO:0000256" key="2">
    <source>
        <dbReference type="ARBA" id="ARBA00022679"/>
    </source>
</evidence>
<dbReference type="GO" id="GO:0005730">
    <property type="term" value="C:nucleolus"/>
    <property type="evidence" value="ECO:0007669"/>
    <property type="project" value="UniProtKB-SubCell"/>
</dbReference>
<feature type="binding site" evidence="4">
    <location>
        <position position="163"/>
    </location>
    <ligand>
        <name>S-adenosyl-L-methionine</name>
        <dbReference type="ChEBI" id="CHEBI:59789"/>
    </ligand>
</feature>
<dbReference type="Pfam" id="PF11968">
    <property type="entry name" value="Bmt2"/>
    <property type="match status" value="1"/>
</dbReference>
<dbReference type="PANTHER" id="PTHR21008">
    <property type="entry name" value="S-ADENOSYLMETHIONINE SENSOR UPSTREAM OF MTORC1-RELATED"/>
    <property type="match status" value="1"/>
</dbReference>
<dbReference type="SUPFAM" id="SSF53335">
    <property type="entry name" value="S-adenosyl-L-methionine-dependent methyltransferases"/>
    <property type="match status" value="1"/>
</dbReference>
<dbReference type="AlphaFoldDB" id="A0A9P6WCB2"/>
<keyword evidence="7" id="KW-1185">Reference proteome</keyword>
<dbReference type="OrthoDB" id="5954793at2759"/>
<organism evidence="6 7">
    <name type="scientific">Maudiozyma exigua</name>
    <name type="common">Yeast</name>
    <name type="synonym">Kazachstania exigua</name>
    <dbReference type="NCBI Taxonomy" id="34358"/>
    <lineage>
        <taxon>Eukaryota</taxon>
        <taxon>Fungi</taxon>
        <taxon>Dikarya</taxon>
        <taxon>Ascomycota</taxon>
        <taxon>Saccharomycotina</taxon>
        <taxon>Saccharomycetes</taxon>
        <taxon>Saccharomycetales</taxon>
        <taxon>Saccharomycetaceae</taxon>
        <taxon>Maudiozyma</taxon>
    </lineage>
</organism>
<dbReference type="EC" id="2.1.1.-" evidence="4"/>
<comment type="caution">
    <text evidence="6">The sequence shown here is derived from an EMBL/GenBank/DDBJ whole genome shotgun (WGS) entry which is preliminary data.</text>
</comment>
<dbReference type="EMBL" id="PUHR01000028">
    <property type="protein sequence ID" value="KAG0670073.1"/>
    <property type="molecule type" value="Genomic_DNA"/>
</dbReference>
<dbReference type="HAMAP" id="MF_03044">
    <property type="entry name" value="BMT2"/>
    <property type="match status" value="1"/>
</dbReference>
<proteinExistence type="inferred from homology"/>
<protein>
    <recommendedName>
        <fullName evidence="4">25S rRNA adenine-N(1) methyltransferase</fullName>
        <ecNumber evidence="4">2.1.1.-</ecNumber>
    </recommendedName>
</protein>
<feature type="region of interest" description="Disordered" evidence="5">
    <location>
        <begin position="1"/>
        <end position="25"/>
    </location>
</feature>
<name>A0A9P6WCB2_MAUEX</name>
<evidence type="ECO:0000313" key="6">
    <source>
        <dbReference type="EMBL" id="KAG0670073.1"/>
    </source>
</evidence>
<evidence type="ECO:0000256" key="4">
    <source>
        <dbReference type="HAMAP-Rule" id="MF_03044"/>
    </source>
</evidence>
<keyword evidence="2 4" id="KW-0808">Transferase</keyword>
<evidence type="ECO:0000256" key="1">
    <source>
        <dbReference type="ARBA" id="ARBA00022603"/>
    </source>
</evidence>
<gene>
    <name evidence="4" type="primary">BMT2</name>
    <name evidence="6" type="ORF">C6P45_002868</name>
</gene>
<dbReference type="InterPro" id="IPR021867">
    <property type="entry name" value="Bmt2/SAMTOR"/>
</dbReference>
<dbReference type="Gene3D" id="3.40.50.150">
    <property type="entry name" value="Vaccinia Virus protein VP39"/>
    <property type="match status" value="1"/>
</dbReference>
<accession>A0A9P6WCB2</accession>
<dbReference type="PANTHER" id="PTHR21008:SF1">
    <property type="entry name" value="25S RRNA (ADENINE(2142)-N(1))-METHYLTRANSFERASE"/>
    <property type="match status" value="1"/>
</dbReference>
<reference evidence="6 7" key="1">
    <citation type="submission" date="2020-11" db="EMBL/GenBank/DDBJ databases">
        <title>Kefir isolates.</title>
        <authorList>
            <person name="Marcisauskas S."/>
            <person name="Kim Y."/>
            <person name="Blasche S."/>
        </authorList>
    </citation>
    <scope>NUCLEOTIDE SEQUENCE [LARGE SCALE GENOMIC DNA]</scope>
    <source>
        <strain evidence="6 7">OG2</strain>
    </source>
</reference>
<comment type="function">
    <text evidence="4">S-adenosyl-L-methionine-dependent methyltransferase that specifically methylates the N(1) position of an adenine present in helix 65 in 25S rRNA.</text>
</comment>
<evidence type="ECO:0000256" key="5">
    <source>
        <dbReference type="SAM" id="MobiDB-lite"/>
    </source>
</evidence>
<evidence type="ECO:0000313" key="7">
    <source>
        <dbReference type="Proteomes" id="UP000750334"/>
    </source>
</evidence>
<keyword evidence="4" id="KW-0539">Nucleus</keyword>
<dbReference type="GO" id="GO:0016433">
    <property type="term" value="F:rRNA (adenine) methyltransferase activity"/>
    <property type="evidence" value="ECO:0007669"/>
    <property type="project" value="UniProtKB-UniRule"/>
</dbReference>
<evidence type="ECO:0000256" key="3">
    <source>
        <dbReference type="ARBA" id="ARBA00022691"/>
    </source>
</evidence>
<comment type="subcellular location">
    <subcellularLocation>
        <location evidence="4">Nucleus</location>
        <location evidence="4">Nucleolus</location>
    </subcellularLocation>
</comment>
<keyword evidence="1 4" id="KW-0489">Methyltransferase</keyword>
<sequence length="330" mass="38370">MIRRGKSITGKPVGPNKTQQKTIKPSKTRKIIRRYHFLNQTKLKLLKLLSLDDANNLLYESLRSGNSHFREGSDLRHKEMNSIIETQLIKTNQHKEDKSLLYKLLGYVYYELTDSQGLANYQMASKMGQDSKRGGDSSKILIEWMKEIIPREDKRVMRALEIGSLSSRNKISTSGIFNPVVRIDLNNSNDAEGIIRQDFMRRPIPKEDSDKFDLISCSLVLNFVPTPIGRGEMCERFEQFLKRDEKGYVFIVLPLPCLANSRYMTSERFHSMMKCIGYKKLQYKEAKKVCYMLYQRAYDNTTTKRSPFTKKKQCRDGPGMNNFNIMLNKD</sequence>
<dbReference type="Proteomes" id="UP000750334">
    <property type="component" value="Unassembled WGS sequence"/>
</dbReference>
<comment type="similarity">
    <text evidence="4">Belongs to the BMT2 family.</text>
</comment>
<feature type="binding site" evidence="4">
    <location>
        <position position="184"/>
    </location>
    <ligand>
        <name>S-adenosyl-L-methionine</name>
        <dbReference type="ChEBI" id="CHEBI:59789"/>
    </ligand>
</feature>
<dbReference type="InterPro" id="IPR029063">
    <property type="entry name" value="SAM-dependent_MTases_sf"/>
</dbReference>